<evidence type="ECO:0000256" key="8">
    <source>
        <dbReference type="ARBA" id="ARBA00032707"/>
    </source>
</evidence>
<dbReference type="STRING" id="1760988.SAMN02949497_3085"/>
<feature type="transmembrane region" description="Helical" evidence="10">
    <location>
        <begin position="40"/>
        <end position="55"/>
    </location>
</feature>
<organism evidence="12 13">
    <name type="scientific">Methylomagnum ishizawai</name>
    <dbReference type="NCBI Taxonomy" id="1760988"/>
    <lineage>
        <taxon>Bacteria</taxon>
        <taxon>Pseudomonadati</taxon>
        <taxon>Pseudomonadota</taxon>
        <taxon>Gammaproteobacteria</taxon>
        <taxon>Methylococcales</taxon>
        <taxon>Methylococcaceae</taxon>
        <taxon>Methylomagnum</taxon>
    </lineage>
</organism>
<evidence type="ECO:0000256" key="4">
    <source>
        <dbReference type="ARBA" id="ARBA00022692"/>
    </source>
</evidence>
<evidence type="ECO:0000256" key="3">
    <source>
        <dbReference type="ARBA" id="ARBA00022475"/>
    </source>
</evidence>
<keyword evidence="4 10" id="KW-0812">Transmembrane</keyword>
<evidence type="ECO:0000313" key="12">
    <source>
        <dbReference type="EMBL" id="SMF95711.1"/>
    </source>
</evidence>
<dbReference type="SMART" id="SM00014">
    <property type="entry name" value="acidPPc"/>
    <property type="match status" value="1"/>
</dbReference>
<evidence type="ECO:0000256" key="6">
    <source>
        <dbReference type="ARBA" id="ARBA00022989"/>
    </source>
</evidence>
<dbReference type="Proteomes" id="UP000192923">
    <property type="component" value="Unassembled WGS sequence"/>
</dbReference>
<dbReference type="SUPFAM" id="SSF48317">
    <property type="entry name" value="Acid phosphatase/Vanadium-dependent haloperoxidase"/>
    <property type="match status" value="1"/>
</dbReference>
<dbReference type="PANTHER" id="PTHR14969">
    <property type="entry name" value="SPHINGOSINE-1-PHOSPHATE PHOSPHOHYDROLASE"/>
    <property type="match status" value="1"/>
</dbReference>
<proteinExistence type="predicted"/>
<evidence type="ECO:0000256" key="5">
    <source>
        <dbReference type="ARBA" id="ARBA00022801"/>
    </source>
</evidence>
<dbReference type="AlphaFoldDB" id="A0A1Y6CZE2"/>
<dbReference type="Pfam" id="PF01569">
    <property type="entry name" value="PAP2"/>
    <property type="match status" value="1"/>
</dbReference>
<name>A0A1Y6CZE2_9GAMM</name>
<feature type="domain" description="Phosphatidic acid phosphatase type 2/haloperoxidase" evidence="11">
    <location>
        <begin position="64"/>
        <end position="170"/>
    </location>
</feature>
<evidence type="ECO:0000259" key="11">
    <source>
        <dbReference type="SMART" id="SM00014"/>
    </source>
</evidence>
<keyword evidence="7 10" id="KW-0472">Membrane</keyword>
<feature type="transmembrane region" description="Helical" evidence="10">
    <location>
        <begin position="114"/>
        <end position="135"/>
    </location>
</feature>
<dbReference type="GO" id="GO:0005886">
    <property type="term" value="C:plasma membrane"/>
    <property type="evidence" value="ECO:0007669"/>
    <property type="project" value="UniProtKB-SubCell"/>
</dbReference>
<evidence type="ECO:0000313" key="13">
    <source>
        <dbReference type="Proteomes" id="UP000192923"/>
    </source>
</evidence>
<protein>
    <recommendedName>
        <fullName evidence="2">undecaprenyl-diphosphate phosphatase</fullName>
        <ecNumber evidence="2">3.6.1.27</ecNumber>
    </recommendedName>
    <alternativeName>
        <fullName evidence="8">Undecaprenyl pyrophosphate phosphatase</fullName>
    </alternativeName>
</protein>
<keyword evidence="3" id="KW-1003">Cell membrane</keyword>
<evidence type="ECO:0000256" key="10">
    <source>
        <dbReference type="SAM" id="Phobius"/>
    </source>
</evidence>
<evidence type="ECO:0000256" key="9">
    <source>
        <dbReference type="ARBA" id="ARBA00047594"/>
    </source>
</evidence>
<dbReference type="Gene3D" id="1.20.144.10">
    <property type="entry name" value="Phosphatidic acid phosphatase type 2/haloperoxidase"/>
    <property type="match status" value="1"/>
</dbReference>
<keyword evidence="5" id="KW-0378">Hydrolase</keyword>
<reference evidence="12 13" key="1">
    <citation type="submission" date="2016-12" db="EMBL/GenBank/DDBJ databases">
        <authorList>
            <person name="Song W.-J."/>
            <person name="Kurnit D.M."/>
        </authorList>
    </citation>
    <scope>NUCLEOTIDE SEQUENCE [LARGE SCALE GENOMIC DNA]</scope>
    <source>
        <strain evidence="12 13">175</strain>
    </source>
</reference>
<evidence type="ECO:0000256" key="2">
    <source>
        <dbReference type="ARBA" id="ARBA00012374"/>
    </source>
</evidence>
<dbReference type="RefSeq" id="WP_085214158.1">
    <property type="nucleotide sequence ID" value="NZ_FXAM01000001.1"/>
</dbReference>
<dbReference type="GO" id="GO:0050380">
    <property type="term" value="F:undecaprenyl-diphosphatase activity"/>
    <property type="evidence" value="ECO:0007669"/>
    <property type="project" value="UniProtKB-EC"/>
</dbReference>
<feature type="transmembrane region" description="Helical" evidence="10">
    <location>
        <begin position="61"/>
        <end position="79"/>
    </location>
</feature>
<dbReference type="PANTHER" id="PTHR14969:SF62">
    <property type="entry name" value="DECAPRENYLPHOSPHORYL-5-PHOSPHORIBOSE PHOSPHATASE RV3807C-RELATED"/>
    <property type="match status" value="1"/>
</dbReference>
<sequence>MKLLSTIHQYDVSMFYWVMARKHLAFFTQISRWVSRSGDGGLYALFAVYLFYTGLPADRLFLTTGLAAFLLERPVYFVLKNWFKRNRPQDALFDFRSFIIPSDQFSFPSGHTSAAFLMATLLTYFHPALAVPAYLWASGVGLSRIFLGVHFPSDILVGATMGTSIALFSMRILGT</sequence>
<keyword evidence="6 10" id="KW-1133">Transmembrane helix</keyword>
<dbReference type="EMBL" id="FXAM01000001">
    <property type="protein sequence ID" value="SMF95711.1"/>
    <property type="molecule type" value="Genomic_DNA"/>
</dbReference>
<dbReference type="CDD" id="cd01610">
    <property type="entry name" value="PAP2_like"/>
    <property type="match status" value="1"/>
</dbReference>
<dbReference type="EC" id="3.6.1.27" evidence="2"/>
<evidence type="ECO:0000256" key="7">
    <source>
        <dbReference type="ARBA" id="ARBA00023136"/>
    </source>
</evidence>
<dbReference type="InterPro" id="IPR036938">
    <property type="entry name" value="PAP2/HPO_sf"/>
</dbReference>
<dbReference type="OrthoDB" id="9780507at2"/>
<feature type="transmembrane region" description="Helical" evidence="10">
    <location>
        <begin position="155"/>
        <end position="174"/>
    </location>
</feature>
<comment type="subcellular location">
    <subcellularLocation>
        <location evidence="1">Cell membrane</location>
        <topology evidence="1">Multi-pass membrane protein</topology>
    </subcellularLocation>
</comment>
<accession>A0A1Y6CZE2</accession>
<keyword evidence="13" id="KW-1185">Reference proteome</keyword>
<dbReference type="InterPro" id="IPR000326">
    <property type="entry name" value="PAP2/HPO"/>
</dbReference>
<gene>
    <name evidence="12" type="ORF">SAMN02949497_3085</name>
</gene>
<comment type="catalytic activity">
    <reaction evidence="9">
        <text>di-trans,octa-cis-undecaprenyl diphosphate + H2O = di-trans,octa-cis-undecaprenyl phosphate + phosphate + H(+)</text>
        <dbReference type="Rhea" id="RHEA:28094"/>
        <dbReference type="ChEBI" id="CHEBI:15377"/>
        <dbReference type="ChEBI" id="CHEBI:15378"/>
        <dbReference type="ChEBI" id="CHEBI:43474"/>
        <dbReference type="ChEBI" id="CHEBI:58405"/>
        <dbReference type="ChEBI" id="CHEBI:60392"/>
        <dbReference type="EC" id="3.6.1.27"/>
    </reaction>
</comment>
<evidence type="ECO:0000256" key="1">
    <source>
        <dbReference type="ARBA" id="ARBA00004651"/>
    </source>
</evidence>